<sequence>MTKPAQSPRPRPPRSLRSDATRVLDECPAWHLRLAARKITVFLDAHLAPSSLTTAQFGLMSLLAAARDDTLGALAQRAGLDQSTLSRNLDTLARLGWAEITTSTRDRRKRAAWLTEAGARKLAAAMPLWRAAQEAVAGVVDVVVARQAGESAQASRLNREN</sequence>
<organism evidence="2 3">
    <name type="scientific">Oleomonas cavernae</name>
    <dbReference type="NCBI Taxonomy" id="2320859"/>
    <lineage>
        <taxon>Bacteria</taxon>
        <taxon>Pseudomonadati</taxon>
        <taxon>Pseudomonadota</taxon>
        <taxon>Alphaproteobacteria</taxon>
        <taxon>Acetobacterales</taxon>
        <taxon>Acetobacteraceae</taxon>
        <taxon>Oleomonas</taxon>
    </lineage>
</organism>
<protein>
    <submittedName>
        <fullName evidence="2">MarR family transcriptional regulator</fullName>
    </submittedName>
</protein>
<dbReference type="PROSITE" id="PS50995">
    <property type="entry name" value="HTH_MARR_2"/>
    <property type="match status" value="1"/>
</dbReference>
<dbReference type="Proteomes" id="UP000284605">
    <property type="component" value="Unassembled WGS sequence"/>
</dbReference>
<proteinExistence type="predicted"/>
<feature type="domain" description="HTH marR-type" evidence="1">
    <location>
        <begin position="25"/>
        <end position="161"/>
    </location>
</feature>
<accession>A0A418WFB6</accession>
<dbReference type="GO" id="GO:0003700">
    <property type="term" value="F:DNA-binding transcription factor activity"/>
    <property type="evidence" value="ECO:0007669"/>
    <property type="project" value="InterPro"/>
</dbReference>
<gene>
    <name evidence="2" type="ORF">D3874_18365</name>
</gene>
<dbReference type="InterPro" id="IPR036390">
    <property type="entry name" value="WH_DNA-bd_sf"/>
</dbReference>
<dbReference type="Gene3D" id="1.10.10.10">
    <property type="entry name" value="Winged helix-like DNA-binding domain superfamily/Winged helix DNA-binding domain"/>
    <property type="match status" value="1"/>
</dbReference>
<dbReference type="Pfam" id="PF12802">
    <property type="entry name" value="MarR_2"/>
    <property type="match status" value="1"/>
</dbReference>
<dbReference type="OrthoDB" id="7559832at2"/>
<reference evidence="2 3" key="1">
    <citation type="submission" date="2018-09" db="EMBL/GenBank/DDBJ databases">
        <authorList>
            <person name="Zhu H."/>
        </authorList>
    </citation>
    <scope>NUCLEOTIDE SEQUENCE [LARGE SCALE GENOMIC DNA]</scope>
    <source>
        <strain evidence="2 3">K1W22B-8</strain>
    </source>
</reference>
<keyword evidence="3" id="KW-1185">Reference proteome</keyword>
<dbReference type="InterPro" id="IPR000835">
    <property type="entry name" value="HTH_MarR-typ"/>
</dbReference>
<evidence type="ECO:0000313" key="3">
    <source>
        <dbReference type="Proteomes" id="UP000284605"/>
    </source>
</evidence>
<dbReference type="EMBL" id="QYUK01000011">
    <property type="protein sequence ID" value="RJF88711.1"/>
    <property type="molecule type" value="Genomic_DNA"/>
</dbReference>
<dbReference type="SUPFAM" id="SSF46785">
    <property type="entry name" value="Winged helix' DNA-binding domain"/>
    <property type="match status" value="1"/>
</dbReference>
<dbReference type="RefSeq" id="WP_119779430.1">
    <property type="nucleotide sequence ID" value="NZ_QYUK01000011.1"/>
</dbReference>
<comment type="caution">
    <text evidence="2">The sequence shown here is derived from an EMBL/GenBank/DDBJ whole genome shotgun (WGS) entry which is preliminary data.</text>
</comment>
<dbReference type="InterPro" id="IPR036388">
    <property type="entry name" value="WH-like_DNA-bd_sf"/>
</dbReference>
<dbReference type="AlphaFoldDB" id="A0A418WFB6"/>
<evidence type="ECO:0000259" key="1">
    <source>
        <dbReference type="PROSITE" id="PS50995"/>
    </source>
</evidence>
<evidence type="ECO:0000313" key="2">
    <source>
        <dbReference type="EMBL" id="RJF88711.1"/>
    </source>
</evidence>
<dbReference type="InterPro" id="IPR039422">
    <property type="entry name" value="MarR/SlyA-like"/>
</dbReference>
<dbReference type="SMART" id="SM00347">
    <property type="entry name" value="HTH_MARR"/>
    <property type="match status" value="1"/>
</dbReference>
<dbReference type="GO" id="GO:0006950">
    <property type="term" value="P:response to stress"/>
    <property type="evidence" value="ECO:0007669"/>
    <property type="project" value="TreeGrafter"/>
</dbReference>
<dbReference type="PANTHER" id="PTHR33164">
    <property type="entry name" value="TRANSCRIPTIONAL REGULATOR, MARR FAMILY"/>
    <property type="match status" value="1"/>
</dbReference>
<name>A0A418WFB6_9PROT</name>
<dbReference type="PANTHER" id="PTHR33164:SF105">
    <property type="entry name" value="TRANSCRIPTIONAL REPRESSOR PROTEIN-RELATED"/>
    <property type="match status" value="1"/>
</dbReference>